<organism evidence="1 2">
    <name type="scientific">Vreelandella aquamarina</name>
    <dbReference type="NCBI Taxonomy" id="77097"/>
    <lineage>
        <taxon>Bacteria</taxon>
        <taxon>Pseudomonadati</taxon>
        <taxon>Pseudomonadota</taxon>
        <taxon>Gammaproteobacteria</taxon>
        <taxon>Oceanospirillales</taxon>
        <taxon>Halomonadaceae</taxon>
        <taxon>Vreelandella</taxon>
    </lineage>
</organism>
<evidence type="ECO:0008006" key="3">
    <source>
        <dbReference type="Google" id="ProtNLM"/>
    </source>
</evidence>
<dbReference type="SUPFAM" id="SSF103247">
    <property type="entry name" value="TT1751-like"/>
    <property type="match status" value="1"/>
</dbReference>
<dbReference type="InterPro" id="IPR005180">
    <property type="entry name" value="DUF302"/>
</dbReference>
<dbReference type="Gene3D" id="3.30.310.70">
    <property type="entry name" value="TT1751-like domain"/>
    <property type="match status" value="1"/>
</dbReference>
<name>A0A857GRT9_9GAMM</name>
<accession>A0A857GRT9</accession>
<sequence>MGSFVAQATANGTHEWPTEGWTVMASDKNYATLLADLRDAVEAAGMAVVTEAGPTEAAAQRGEAIPGNRVVGVFRNDFAVTILRESVPAMIEAPIRFYVTENEDDSEGHRATLSWKHPSTVFAPYITPDTPRLAHAAETLDALFQDIGDSAVAP</sequence>
<proteinExistence type="predicted"/>
<dbReference type="InterPro" id="IPR035923">
    <property type="entry name" value="TT1751-like_sf"/>
</dbReference>
<reference evidence="1 2" key="1">
    <citation type="submission" date="2017-10" db="EMBL/GenBank/DDBJ databases">
        <title>Coral associated bacteria.</title>
        <authorList>
            <person name="Wang X."/>
        </authorList>
    </citation>
    <scope>NUCLEOTIDE SEQUENCE [LARGE SCALE GENOMIC DNA]</scope>
    <source>
        <strain evidence="1 2">SCSIO 43005</strain>
    </source>
</reference>
<evidence type="ECO:0000313" key="2">
    <source>
        <dbReference type="Proteomes" id="UP000463949"/>
    </source>
</evidence>
<dbReference type="OrthoDB" id="5783872at2"/>
<dbReference type="EMBL" id="CP024621">
    <property type="protein sequence ID" value="QHD51547.1"/>
    <property type="molecule type" value="Genomic_DNA"/>
</dbReference>
<protein>
    <recommendedName>
        <fullName evidence="3">DUF302 domain-containing protein</fullName>
    </recommendedName>
</protein>
<dbReference type="AlphaFoldDB" id="A0A857GRT9"/>
<dbReference type="KEGG" id="hmd:CTT34_09045"/>
<gene>
    <name evidence="1" type="ORF">CTT34_09045</name>
</gene>
<dbReference type="Proteomes" id="UP000463949">
    <property type="component" value="Chromosome"/>
</dbReference>
<evidence type="ECO:0000313" key="1">
    <source>
        <dbReference type="EMBL" id="QHD51547.1"/>
    </source>
</evidence>
<dbReference type="CDD" id="cd14797">
    <property type="entry name" value="DUF302"/>
    <property type="match status" value="1"/>
</dbReference>